<comment type="similarity">
    <text evidence="1">Belongs to the bacterial solute-binding protein 5 family.</text>
</comment>
<name>A0ABP9I8Z9_9ACTN</name>
<dbReference type="Gene3D" id="3.40.190.10">
    <property type="entry name" value="Periplasmic binding protein-like II"/>
    <property type="match status" value="1"/>
</dbReference>
<protein>
    <submittedName>
        <fullName evidence="5">ABC transporter substrate-binding protein</fullName>
    </submittedName>
</protein>
<evidence type="ECO:0000259" key="4">
    <source>
        <dbReference type="Pfam" id="PF00496"/>
    </source>
</evidence>
<reference evidence="6" key="1">
    <citation type="journal article" date="2019" name="Int. J. Syst. Evol. Microbiol.">
        <title>The Global Catalogue of Microorganisms (GCM) 10K type strain sequencing project: providing services to taxonomists for standard genome sequencing and annotation.</title>
        <authorList>
            <consortium name="The Broad Institute Genomics Platform"/>
            <consortium name="The Broad Institute Genome Sequencing Center for Infectious Disease"/>
            <person name="Wu L."/>
            <person name="Ma J."/>
        </authorList>
    </citation>
    <scope>NUCLEOTIDE SEQUENCE [LARGE SCALE GENOMIC DNA]</scope>
    <source>
        <strain evidence="6">JCM 17986</strain>
    </source>
</reference>
<dbReference type="PANTHER" id="PTHR30290">
    <property type="entry name" value="PERIPLASMIC BINDING COMPONENT OF ABC TRANSPORTER"/>
    <property type="match status" value="1"/>
</dbReference>
<organism evidence="5 6">
    <name type="scientific">Yinghuangia aomiensis</name>
    <dbReference type="NCBI Taxonomy" id="676205"/>
    <lineage>
        <taxon>Bacteria</taxon>
        <taxon>Bacillati</taxon>
        <taxon>Actinomycetota</taxon>
        <taxon>Actinomycetes</taxon>
        <taxon>Kitasatosporales</taxon>
        <taxon>Streptomycetaceae</taxon>
        <taxon>Yinghuangia</taxon>
    </lineage>
</organism>
<keyword evidence="2" id="KW-0813">Transport</keyword>
<dbReference type="SUPFAM" id="SSF53850">
    <property type="entry name" value="Periplasmic binding protein-like II"/>
    <property type="match status" value="1"/>
</dbReference>
<gene>
    <name evidence="5" type="ORF">GCM10023205_73060</name>
</gene>
<dbReference type="InterPro" id="IPR000914">
    <property type="entry name" value="SBP_5_dom"/>
</dbReference>
<dbReference type="EMBL" id="BAABHS010000041">
    <property type="protein sequence ID" value="GAA4990769.1"/>
    <property type="molecule type" value="Genomic_DNA"/>
</dbReference>
<evidence type="ECO:0000256" key="2">
    <source>
        <dbReference type="ARBA" id="ARBA00022448"/>
    </source>
</evidence>
<dbReference type="Gene3D" id="3.10.105.10">
    <property type="entry name" value="Dipeptide-binding Protein, Domain 3"/>
    <property type="match status" value="1"/>
</dbReference>
<evidence type="ECO:0000256" key="3">
    <source>
        <dbReference type="ARBA" id="ARBA00022729"/>
    </source>
</evidence>
<dbReference type="Pfam" id="PF00496">
    <property type="entry name" value="SBP_bac_5"/>
    <property type="match status" value="1"/>
</dbReference>
<proteinExistence type="inferred from homology"/>
<evidence type="ECO:0000313" key="5">
    <source>
        <dbReference type="EMBL" id="GAA4990769.1"/>
    </source>
</evidence>
<dbReference type="PANTHER" id="PTHR30290:SF9">
    <property type="entry name" value="OLIGOPEPTIDE-BINDING PROTEIN APPA"/>
    <property type="match status" value="1"/>
</dbReference>
<dbReference type="PIRSF" id="PIRSF002741">
    <property type="entry name" value="MppA"/>
    <property type="match status" value="1"/>
</dbReference>
<comment type="caution">
    <text evidence="5">The sequence shown here is derived from an EMBL/GenBank/DDBJ whole genome shotgun (WGS) entry which is preliminary data.</text>
</comment>
<keyword evidence="6" id="KW-1185">Reference proteome</keyword>
<keyword evidence="3" id="KW-0732">Signal</keyword>
<evidence type="ECO:0000256" key="1">
    <source>
        <dbReference type="ARBA" id="ARBA00005695"/>
    </source>
</evidence>
<dbReference type="PROSITE" id="PS51257">
    <property type="entry name" value="PROKAR_LIPOPROTEIN"/>
    <property type="match status" value="1"/>
</dbReference>
<sequence length="528" mass="56350">MQRSVPANVPRSRRLSPLSVIVAVLLLLLAGCDSGSRAPADPFATPRSGGVLRLALSADPVSLDPFTASNYAVAYGNLLSAIYDPLVWVDPSTGSVQAHLAESFTPDATARVWTLGLRPGVVFSDGTPLDAAAVKANWQMHADPASHSAYAPAAAGLKLTILDPLHLAVELPAPNAHFNRTVANGLSYVASPRALGDPKALAVRPVGAGPFVLAEHGPGRIVLRRNASYWQPGRPYLDEIDAQVVPTDKTVPGAIADHTVDLGTVTSPLTAKEAADRHLGLVDLHLSGGLMLLFNTRRPPFDTPAARHAIADSLSAAEMDRRFAGGLGSAARGIFSDTSPLANNQLGAKDDDPQAAAAAFDMLTAGGKKPFDFTFLTVGGTSSGPPPEAVYIQQQVQRFPNVHMKIEVVDTATLIQRNVSGDFDVVLSGLWMSDPEPVLFDFLRPSSPTNISGYANQEVTDAMNDARLLVQMDARREQYTRVQVQLNKDLPFWVYQQAANAVVFEPRLTGIQPFADGVLLFDRIGLRK</sequence>
<dbReference type="InterPro" id="IPR030678">
    <property type="entry name" value="Peptide/Ni-bd"/>
</dbReference>
<accession>A0ABP9I8Z9</accession>
<dbReference type="InterPro" id="IPR039424">
    <property type="entry name" value="SBP_5"/>
</dbReference>
<evidence type="ECO:0000313" key="6">
    <source>
        <dbReference type="Proteomes" id="UP001500466"/>
    </source>
</evidence>
<feature type="domain" description="Solute-binding protein family 5" evidence="4">
    <location>
        <begin position="96"/>
        <end position="437"/>
    </location>
</feature>
<dbReference type="Proteomes" id="UP001500466">
    <property type="component" value="Unassembled WGS sequence"/>
</dbReference>